<accession>A0A1R3GRG9</accession>
<feature type="compositionally biased region" description="Low complexity" evidence="1">
    <location>
        <begin position="45"/>
        <end position="79"/>
    </location>
</feature>
<dbReference type="PANTHER" id="PTHR33871">
    <property type="entry name" value="OS05G0503100 PROTEIN-RELATED"/>
    <property type="match status" value="1"/>
</dbReference>
<dbReference type="Proteomes" id="UP000187203">
    <property type="component" value="Unassembled WGS sequence"/>
</dbReference>
<dbReference type="PANTHER" id="PTHR33871:SF18">
    <property type="entry name" value="F24J8.12 PROTEIN"/>
    <property type="match status" value="1"/>
</dbReference>
<keyword evidence="3" id="KW-1185">Reference proteome</keyword>
<dbReference type="AlphaFoldDB" id="A0A1R3GRG9"/>
<dbReference type="EMBL" id="AWUE01021860">
    <property type="protein sequence ID" value="OMO60639.1"/>
    <property type="molecule type" value="Genomic_DNA"/>
</dbReference>
<evidence type="ECO:0000313" key="2">
    <source>
        <dbReference type="EMBL" id="OMO60639.1"/>
    </source>
</evidence>
<dbReference type="OrthoDB" id="1745046at2759"/>
<sequence>MGSCISKCCRPKKYYIEDFSHVQDKLVISQQAPRTPIPTVSNKISPLPLSPTTSSSSVSSFSCSNTNTSTSSSSCSSSASVLTSKDRSFSNEFLWACVKENPHIIRINSIKEASLALATAKSPAQKLDSPVKPKQGILQREKSSTPQKRRRSSSPSTLTRQKSFRKEPDFRVNSGTGYYLPSRNLRSPSPSRNLRSPSPSRRFNPAENGRGLLATTSKEISSSKRIVCPKVNALNSVSSSLRRENLTLRPSSPLKSCLRNRETLIHRISSKIDESALRAALSSNQENDSITMEDIDNPLISLDCFIFL</sequence>
<comment type="caution">
    <text evidence="2">The sequence shown here is derived from an EMBL/GenBank/DDBJ whole genome shotgun (WGS) entry which is preliminary data.</text>
</comment>
<organism evidence="2 3">
    <name type="scientific">Corchorus olitorius</name>
    <dbReference type="NCBI Taxonomy" id="93759"/>
    <lineage>
        <taxon>Eukaryota</taxon>
        <taxon>Viridiplantae</taxon>
        <taxon>Streptophyta</taxon>
        <taxon>Embryophyta</taxon>
        <taxon>Tracheophyta</taxon>
        <taxon>Spermatophyta</taxon>
        <taxon>Magnoliopsida</taxon>
        <taxon>eudicotyledons</taxon>
        <taxon>Gunneridae</taxon>
        <taxon>Pentapetalae</taxon>
        <taxon>rosids</taxon>
        <taxon>malvids</taxon>
        <taxon>Malvales</taxon>
        <taxon>Malvaceae</taxon>
        <taxon>Grewioideae</taxon>
        <taxon>Apeibeae</taxon>
        <taxon>Corchorus</taxon>
    </lineage>
</organism>
<gene>
    <name evidence="2" type="ORF">COLO4_33785</name>
</gene>
<feature type="compositionally biased region" description="Low complexity" evidence="1">
    <location>
        <begin position="180"/>
        <end position="205"/>
    </location>
</feature>
<reference evidence="3" key="1">
    <citation type="submission" date="2013-09" db="EMBL/GenBank/DDBJ databases">
        <title>Corchorus olitorius genome sequencing.</title>
        <authorList>
            <person name="Alam M."/>
            <person name="Haque M.S."/>
            <person name="Islam M.S."/>
            <person name="Emdad E.M."/>
            <person name="Islam M.M."/>
            <person name="Ahmed B."/>
            <person name="Halim A."/>
            <person name="Hossen Q.M.M."/>
            <person name="Hossain M.Z."/>
            <person name="Ahmed R."/>
            <person name="Khan M.M."/>
            <person name="Islam R."/>
            <person name="Rashid M.M."/>
            <person name="Khan S.A."/>
            <person name="Rahman M.S."/>
            <person name="Alam M."/>
            <person name="Yahiya A.S."/>
            <person name="Khan M.S."/>
            <person name="Azam M.S."/>
            <person name="Haque T."/>
            <person name="Lashkar M.Z.H."/>
            <person name="Akhand A.I."/>
            <person name="Morshed G."/>
            <person name="Roy S."/>
            <person name="Uddin K.S."/>
            <person name="Rabeya T."/>
            <person name="Hossain A.S."/>
            <person name="Chowdhury A."/>
            <person name="Snigdha A.R."/>
            <person name="Mortoza M.S."/>
            <person name="Matin S.A."/>
            <person name="Hoque S.M.E."/>
            <person name="Islam M.K."/>
            <person name="Roy D.K."/>
            <person name="Haider R."/>
            <person name="Moosa M.M."/>
            <person name="Elias S.M."/>
            <person name="Hasan A.M."/>
            <person name="Jahan S."/>
            <person name="Shafiuddin M."/>
            <person name="Mahmood N."/>
            <person name="Shommy N.S."/>
        </authorList>
    </citation>
    <scope>NUCLEOTIDE SEQUENCE [LARGE SCALE GENOMIC DNA]</scope>
    <source>
        <strain evidence="3">cv. O-4</strain>
    </source>
</reference>
<proteinExistence type="predicted"/>
<evidence type="ECO:0000256" key="1">
    <source>
        <dbReference type="SAM" id="MobiDB-lite"/>
    </source>
</evidence>
<evidence type="ECO:0000313" key="3">
    <source>
        <dbReference type="Proteomes" id="UP000187203"/>
    </source>
</evidence>
<name>A0A1R3GRG9_9ROSI</name>
<feature type="region of interest" description="Disordered" evidence="1">
    <location>
        <begin position="121"/>
        <end position="210"/>
    </location>
</feature>
<protein>
    <submittedName>
        <fullName evidence="2">Uncharacterized protein</fullName>
    </submittedName>
</protein>
<feature type="region of interest" description="Disordered" evidence="1">
    <location>
        <begin position="37"/>
        <end position="79"/>
    </location>
</feature>